<evidence type="ECO:0008006" key="3">
    <source>
        <dbReference type="Google" id="ProtNLM"/>
    </source>
</evidence>
<evidence type="ECO:0000313" key="1">
    <source>
        <dbReference type="EMBL" id="RAK44962.1"/>
    </source>
</evidence>
<dbReference type="Proteomes" id="UP000249808">
    <property type="component" value="Unassembled WGS sequence"/>
</dbReference>
<name>A0A327ZRS0_9STAP</name>
<accession>A0A327ZRS0</accession>
<protein>
    <recommendedName>
        <fullName evidence="3">DUF771 domain-containing protein</fullName>
    </recommendedName>
</protein>
<keyword evidence="2" id="KW-1185">Reference proteome</keyword>
<comment type="caution">
    <text evidence="1">The sequence shown here is derived from an EMBL/GenBank/DDBJ whole genome shotgun (WGS) entry which is preliminary data.</text>
</comment>
<evidence type="ECO:0000313" key="2">
    <source>
        <dbReference type="Proteomes" id="UP000249808"/>
    </source>
</evidence>
<dbReference type="RefSeq" id="WP_111715563.1">
    <property type="nucleotide sequence ID" value="NZ_JBHSSR010000004.1"/>
</dbReference>
<sequence>MPRGDWTIDAKEIQERLCISKDFFYEKIANDPRMKAIEISKSKRKSWWLTKEAEKICIAIMKEYGF</sequence>
<proteinExistence type="predicted"/>
<dbReference type="EMBL" id="PZJH01000002">
    <property type="protein sequence ID" value="RAK44962.1"/>
    <property type="molecule type" value="Genomic_DNA"/>
</dbReference>
<organism evidence="1 2">
    <name type="scientific">Macrococcus epidermidis</name>
    <dbReference type="NCBI Taxonomy" id="1902580"/>
    <lineage>
        <taxon>Bacteria</taxon>
        <taxon>Bacillati</taxon>
        <taxon>Bacillota</taxon>
        <taxon>Bacilli</taxon>
        <taxon>Bacillales</taxon>
        <taxon>Staphylococcaceae</taxon>
        <taxon>Macrococcus</taxon>
    </lineage>
</organism>
<gene>
    <name evidence="1" type="ORF">BHU61_06515</name>
</gene>
<reference evidence="1 2" key="1">
    <citation type="journal article" date="2018" name="Front. Microbiol.">
        <title>Description and Comparative Genomics of Macrococcus caseolyticus subsp. hominis subsp. nov., Macrococcus goetzii sp. nov., Macrococcus epidermidis sp. nov., and Macrococcus bohemicus sp. nov., Novel Macrococci From Human Clinical Material With Virulence Potential and Suspected Uptake of Foreign DNA by Natural Transformation.</title>
        <authorList>
            <person name="Maslanova I."/>
            <person name="Wertheimer Z."/>
            <person name="Sedlacek I."/>
            <person name="Svec P."/>
            <person name="Indrakova A."/>
            <person name="Kovarovic V."/>
            <person name="Schumann P."/>
            <person name="Sproer C."/>
            <person name="Kralova S."/>
            <person name="Sedo O."/>
            <person name="Kristofova L."/>
            <person name="Vrbovska V."/>
            <person name="Fuzik T."/>
            <person name="Petras P."/>
            <person name="Zdrahal Z."/>
            <person name="Ruzickova V."/>
            <person name="Doskar J."/>
            <person name="Pantucek R."/>
        </authorList>
    </citation>
    <scope>NUCLEOTIDE SEQUENCE [LARGE SCALE GENOMIC DNA]</scope>
    <source>
        <strain evidence="1 2">01/688</strain>
    </source>
</reference>
<dbReference type="AlphaFoldDB" id="A0A327ZRS0"/>